<evidence type="ECO:0000256" key="1">
    <source>
        <dbReference type="ARBA" id="ARBA00004141"/>
    </source>
</evidence>
<feature type="transmembrane region" description="Helical" evidence="8">
    <location>
        <begin position="223"/>
        <end position="242"/>
    </location>
</feature>
<dbReference type="GO" id="GO:0015226">
    <property type="term" value="F:carnitine transmembrane transporter activity"/>
    <property type="evidence" value="ECO:0007669"/>
    <property type="project" value="TreeGrafter"/>
</dbReference>
<proteinExistence type="predicted"/>
<feature type="transmembrane region" description="Helical" evidence="8">
    <location>
        <begin position="134"/>
        <end position="156"/>
    </location>
</feature>
<comment type="caution">
    <text evidence="9">The sequence shown here is derived from an EMBL/GenBank/DDBJ whole genome shotgun (WGS) entry which is preliminary data.</text>
</comment>
<dbReference type="PANTHER" id="PTHR47737:SF1">
    <property type="entry name" value="GLYCINE BETAINE_PROLINE BETAINE TRANSPORT SYSTEM PERMEASE PROTEIN PROW"/>
    <property type="match status" value="1"/>
</dbReference>
<dbReference type="GO" id="GO:0015871">
    <property type="term" value="P:choline transport"/>
    <property type="evidence" value="ECO:0007669"/>
    <property type="project" value="TreeGrafter"/>
</dbReference>
<evidence type="ECO:0000256" key="4">
    <source>
        <dbReference type="ARBA" id="ARBA00022475"/>
    </source>
</evidence>
<dbReference type="AlphaFoldDB" id="A0A6I4W6C5"/>
<evidence type="ECO:0000256" key="8">
    <source>
        <dbReference type="SAM" id="Phobius"/>
    </source>
</evidence>
<reference evidence="9 10" key="1">
    <citation type="submission" date="2019-12" db="EMBL/GenBank/DDBJ databases">
        <title>Nocardia macrotermitis sp. nov. and Nocardia aurantia sp. nov., isolated from the gut of the fungus growing-termite Macrotermes natalensis.</title>
        <authorList>
            <person name="Christine B."/>
            <person name="Rene B."/>
        </authorList>
    </citation>
    <scope>NUCLEOTIDE SEQUENCE [LARGE SCALE GENOMIC DNA]</scope>
    <source>
        <strain evidence="9 10">DSM 102126</strain>
    </source>
</reference>
<comment type="subcellular location">
    <subcellularLocation>
        <location evidence="2">Cell membrane</location>
    </subcellularLocation>
    <subcellularLocation>
        <location evidence="1">Membrane</location>
        <topology evidence="1">Multi-pass membrane protein</topology>
    </subcellularLocation>
</comment>
<evidence type="ECO:0000256" key="3">
    <source>
        <dbReference type="ARBA" id="ARBA00022448"/>
    </source>
</evidence>
<dbReference type="Gene3D" id="1.10.3720.10">
    <property type="entry name" value="MetI-like"/>
    <property type="match status" value="1"/>
</dbReference>
<feature type="transmembrane region" description="Helical" evidence="8">
    <location>
        <begin position="49"/>
        <end position="70"/>
    </location>
</feature>
<dbReference type="EMBL" id="WUTW01000002">
    <property type="protein sequence ID" value="MXQ65108.1"/>
    <property type="molecule type" value="Genomic_DNA"/>
</dbReference>
<feature type="transmembrane region" description="Helical" evidence="8">
    <location>
        <begin position="77"/>
        <end position="94"/>
    </location>
</feature>
<evidence type="ECO:0000256" key="2">
    <source>
        <dbReference type="ARBA" id="ARBA00004236"/>
    </source>
</evidence>
<dbReference type="InterPro" id="IPR035906">
    <property type="entry name" value="MetI-like_sf"/>
</dbReference>
<keyword evidence="5 8" id="KW-0812">Transmembrane</keyword>
<evidence type="ECO:0000313" key="9">
    <source>
        <dbReference type="EMBL" id="MXQ65108.1"/>
    </source>
</evidence>
<dbReference type="GO" id="GO:0031460">
    <property type="term" value="P:glycine betaine transport"/>
    <property type="evidence" value="ECO:0007669"/>
    <property type="project" value="TreeGrafter"/>
</dbReference>
<dbReference type="GO" id="GO:0043190">
    <property type="term" value="C:ATP-binding cassette (ABC) transporter complex"/>
    <property type="evidence" value="ECO:0007669"/>
    <property type="project" value="TreeGrafter"/>
</dbReference>
<dbReference type="PANTHER" id="PTHR47737">
    <property type="entry name" value="GLYCINE BETAINE/PROLINE BETAINE TRANSPORT SYSTEM PERMEASE PROTEIN PROW"/>
    <property type="match status" value="1"/>
</dbReference>
<dbReference type="OrthoDB" id="9815258at2"/>
<protein>
    <submittedName>
        <fullName evidence="9">Proline/glycine betaine ABC transporter permease</fullName>
    </submittedName>
</protein>
<keyword evidence="4" id="KW-1003">Cell membrane</keyword>
<dbReference type="Proteomes" id="UP000431901">
    <property type="component" value="Unassembled WGS sequence"/>
</dbReference>
<evidence type="ECO:0000256" key="5">
    <source>
        <dbReference type="ARBA" id="ARBA00022692"/>
    </source>
</evidence>
<evidence type="ECO:0000313" key="10">
    <source>
        <dbReference type="Proteomes" id="UP000431901"/>
    </source>
</evidence>
<keyword evidence="6 8" id="KW-1133">Transmembrane helix</keyword>
<accession>A0A6I4W6C5</accession>
<dbReference type="GO" id="GO:0005275">
    <property type="term" value="F:amine transmembrane transporter activity"/>
    <property type="evidence" value="ECO:0007669"/>
    <property type="project" value="TreeGrafter"/>
</dbReference>
<keyword evidence="10" id="KW-1185">Reference proteome</keyword>
<evidence type="ECO:0000256" key="6">
    <source>
        <dbReference type="ARBA" id="ARBA00022989"/>
    </source>
</evidence>
<keyword evidence="7 8" id="KW-0472">Membrane</keyword>
<name>A0A6I4W6C5_9ACTN</name>
<organism evidence="9 10">
    <name type="scientific">Actinomadura rayongensis</name>
    <dbReference type="NCBI Taxonomy" id="1429076"/>
    <lineage>
        <taxon>Bacteria</taxon>
        <taxon>Bacillati</taxon>
        <taxon>Actinomycetota</taxon>
        <taxon>Actinomycetes</taxon>
        <taxon>Streptosporangiales</taxon>
        <taxon>Thermomonosporaceae</taxon>
        <taxon>Actinomadura</taxon>
    </lineage>
</organism>
<feature type="transmembrane region" description="Helical" evidence="8">
    <location>
        <begin position="193"/>
        <end position="217"/>
    </location>
</feature>
<feature type="transmembrane region" description="Helical" evidence="8">
    <location>
        <begin position="100"/>
        <end position="122"/>
    </location>
</feature>
<keyword evidence="3" id="KW-0813">Transport</keyword>
<sequence length="269" mass="27637">MESPVVLNWDVPRVPVGRWFAEGASWSVAHGGVFFDGVATVVTDLVDGLSGILTFFPPLVLAALLAAGAYAARGWQFGLFTFAGFALIDGMRLWRPAMDSLSLVTASAVVALVVAVPVGFVVRYAVVKRVVRPVLDAVPSVPVFVYLVPAAFLFGIGTAPGVVATAAVALPAAVRLVESGLRDRPDPGEANRIVVPALGMVVTAGLVGAGGLGGVVLTGLDRVSAATGFEGALAIVVLAVFLDRVTRVGARPVEAAFAGNDERHGERAA</sequence>
<dbReference type="SUPFAM" id="SSF161098">
    <property type="entry name" value="MetI-like"/>
    <property type="match status" value="1"/>
</dbReference>
<gene>
    <name evidence="9" type="ORF">GQ466_13795</name>
</gene>
<evidence type="ECO:0000256" key="7">
    <source>
        <dbReference type="ARBA" id="ARBA00023136"/>
    </source>
</evidence>